<proteinExistence type="inferred from homology"/>
<dbReference type="Pfam" id="PF00266">
    <property type="entry name" value="Aminotran_5"/>
    <property type="match status" value="1"/>
</dbReference>
<keyword evidence="5" id="KW-0963">Cytoplasm</keyword>
<evidence type="ECO:0000256" key="7">
    <source>
        <dbReference type="ARBA" id="ARBA00022605"/>
    </source>
</evidence>
<dbReference type="GO" id="GO:0019265">
    <property type="term" value="P:glycine biosynthetic process, by transamination of glyoxylate"/>
    <property type="evidence" value="ECO:0007669"/>
    <property type="project" value="TreeGrafter"/>
</dbReference>
<accession>A0A6J7JQN3</accession>
<dbReference type="InterPro" id="IPR015422">
    <property type="entry name" value="PyrdxlP-dep_Trfase_small"/>
</dbReference>
<evidence type="ECO:0000256" key="2">
    <source>
        <dbReference type="ARBA" id="ARBA00005099"/>
    </source>
</evidence>
<protein>
    <recommendedName>
        <fullName evidence="4">phosphoserine transaminase</fullName>
        <ecNumber evidence="4">2.6.1.52</ecNumber>
    </recommendedName>
</protein>
<keyword evidence="10" id="KW-0664">Pyridoxine biosynthesis</keyword>
<dbReference type="NCBIfam" id="TIGR01366">
    <property type="entry name" value="serC_3"/>
    <property type="match status" value="1"/>
</dbReference>
<dbReference type="HAMAP" id="MF_00160">
    <property type="entry name" value="SerC_aminotrans_5"/>
    <property type="match status" value="1"/>
</dbReference>
<dbReference type="GO" id="GO:0006564">
    <property type="term" value="P:L-serine biosynthetic process"/>
    <property type="evidence" value="ECO:0007669"/>
    <property type="project" value="UniProtKB-KW"/>
</dbReference>
<dbReference type="PANTHER" id="PTHR21152:SF40">
    <property type="entry name" value="ALANINE--GLYOXYLATE AMINOTRANSFERASE"/>
    <property type="match status" value="1"/>
</dbReference>
<evidence type="ECO:0000256" key="1">
    <source>
        <dbReference type="ARBA" id="ARBA00001933"/>
    </source>
</evidence>
<dbReference type="GO" id="GO:0008453">
    <property type="term" value="F:alanine-glyoxylate transaminase activity"/>
    <property type="evidence" value="ECO:0007669"/>
    <property type="project" value="TreeGrafter"/>
</dbReference>
<keyword evidence="7" id="KW-0028">Amino-acid biosynthesis</keyword>
<evidence type="ECO:0000259" key="12">
    <source>
        <dbReference type="Pfam" id="PF00266"/>
    </source>
</evidence>
<keyword evidence="6" id="KW-0032">Aminotransferase</keyword>
<dbReference type="Gene3D" id="3.90.1150.10">
    <property type="entry name" value="Aspartate Aminotransferase, domain 1"/>
    <property type="match status" value="1"/>
</dbReference>
<dbReference type="InterPro" id="IPR000192">
    <property type="entry name" value="Aminotrans_V_dom"/>
</dbReference>
<dbReference type="EMBL" id="CAEZVK010000199">
    <property type="protein sequence ID" value="CAB4641214.1"/>
    <property type="molecule type" value="Genomic_DNA"/>
</dbReference>
<sequence>MLAPERYRFSGPPLQRIRCDSRRNATTGLRCDDGEVSASPIIIPTDLLPADGRFGCGPSKVRPEAVAALAEAGRDYLGTSHRQDTVKYMVSRLRNGLAEMFALPDGYEIMLGNGGSTVFWDIATFGLIDRRSQHLNFGEFSSKFGQAAAAAPFLDDPVIIKSEVGTHPLPIVDDAIDTYALTHNETSTGVSMPLVRPAGSEGKALVLVDATSAAGGLRFDASQTDVYYFAPQKCLASDGGLWLAAVSPAAVERIERIGASGRWIPESLSLTTALDNSRKDQTYNTPALATVFLAVQQVEWVNENGGLHFAASRCDRSAEIMYSWAEASSYASPFVTNPEERSHVVATIDFDDSVSADEVNKVLRANGIVDTDSYRKLGRNQIRVAMFPAIDPEDVEALTKCVDYVVENI</sequence>
<comment type="similarity">
    <text evidence="3">Belongs to the class-V pyridoxal-phosphate-dependent aminotransferase family. SerC subfamily.</text>
</comment>
<evidence type="ECO:0000256" key="11">
    <source>
        <dbReference type="ARBA" id="ARBA00023299"/>
    </source>
</evidence>
<feature type="domain" description="Aminotransferase class V" evidence="12">
    <location>
        <begin position="175"/>
        <end position="368"/>
    </location>
</feature>
<keyword evidence="8" id="KW-0808">Transferase</keyword>
<evidence type="ECO:0000256" key="9">
    <source>
        <dbReference type="ARBA" id="ARBA00022898"/>
    </source>
</evidence>
<dbReference type="SUPFAM" id="SSF53383">
    <property type="entry name" value="PLP-dependent transferases"/>
    <property type="match status" value="1"/>
</dbReference>
<dbReference type="Gene3D" id="3.40.640.10">
    <property type="entry name" value="Type I PLP-dependent aspartate aminotransferase-like (Major domain)"/>
    <property type="match status" value="1"/>
</dbReference>
<name>A0A6J7JQN3_9ZZZZ</name>
<dbReference type="GO" id="GO:0008615">
    <property type="term" value="P:pyridoxine biosynthetic process"/>
    <property type="evidence" value="ECO:0007669"/>
    <property type="project" value="UniProtKB-KW"/>
</dbReference>
<gene>
    <name evidence="13" type="ORF">UFOPK1827_01974</name>
    <name evidence="14" type="ORF">UFOPK2000_01413</name>
    <name evidence="15" type="ORF">UFOPK3708_01665</name>
</gene>
<dbReference type="PIRSF" id="PIRSF000525">
    <property type="entry name" value="SerC"/>
    <property type="match status" value="1"/>
</dbReference>
<evidence type="ECO:0000256" key="4">
    <source>
        <dbReference type="ARBA" id="ARBA00013030"/>
    </source>
</evidence>
<evidence type="ECO:0000313" key="14">
    <source>
        <dbReference type="EMBL" id="CAB4641214.1"/>
    </source>
</evidence>
<evidence type="ECO:0000256" key="8">
    <source>
        <dbReference type="ARBA" id="ARBA00022679"/>
    </source>
</evidence>
<evidence type="ECO:0000313" key="13">
    <source>
        <dbReference type="EMBL" id="CAB4620812.1"/>
    </source>
</evidence>
<dbReference type="UniPathway" id="UPA00135">
    <property type="reaction ID" value="UER00197"/>
</dbReference>
<keyword evidence="9" id="KW-0663">Pyridoxal phosphate</keyword>
<evidence type="ECO:0000256" key="5">
    <source>
        <dbReference type="ARBA" id="ARBA00022490"/>
    </source>
</evidence>
<dbReference type="EMBL" id="CAEZUO010000158">
    <property type="protein sequence ID" value="CAB4620812.1"/>
    <property type="molecule type" value="Genomic_DNA"/>
</dbReference>
<evidence type="ECO:0000256" key="10">
    <source>
        <dbReference type="ARBA" id="ARBA00023096"/>
    </source>
</evidence>
<dbReference type="InterPro" id="IPR022278">
    <property type="entry name" value="Pser_aminoTfrase"/>
</dbReference>
<dbReference type="PANTHER" id="PTHR21152">
    <property type="entry name" value="AMINOTRANSFERASE CLASS V"/>
    <property type="match status" value="1"/>
</dbReference>
<dbReference type="GO" id="GO:0004648">
    <property type="term" value="F:O-phospho-L-serine:2-oxoglutarate aminotransferase activity"/>
    <property type="evidence" value="ECO:0007669"/>
    <property type="project" value="UniProtKB-EC"/>
</dbReference>
<dbReference type="GO" id="GO:0004760">
    <property type="term" value="F:L-serine-pyruvate transaminase activity"/>
    <property type="evidence" value="ECO:0007669"/>
    <property type="project" value="TreeGrafter"/>
</dbReference>
<dbReference type="EC" id="2.6.1.52" evidence="4"/>
<dbReference type="EMBL" id="CAFBNA010000140">
    <property type="protein sequence ID" value="CAB4944969.1"/>
    <property type="molecule type" value="Genomic_DNA"/>
</dbReference>
<dbReference type="InterPro" id="IPR006272">
    <property type="entry name" value="Pser_aminoTfrase_mycobac"/>
</dbReference>
<organism evidence="15">
    <name type="scientific">freshwater metagenome</name>
    <dbReference type="NCBI Taxonomy" id="449393"/>
    <lineage>
        <taxon>unclassified sequences</taxon>
        <taxon>metagenomes</taxon>
        <taxon>ecological metagenomes</taxon>
    </lineage>
</organism>
<evidence type="ECO:0000313" key="15">
    <source>
        <dbReference type="EMBL" id="CAB4944969.1"/>
    </source>
</evidence>
<dbReference type="InterPro" id="IPR015421">
    <property type="entry name" value="PyrdxlP-dep_Trfase_major"/>
</dbReference>
<evidence type="ECO:0000256" key="6">
    <source>
        <dbReference type="ARBA" id="ARBA00022576"/>
    </source>
</evidence>
<comment type="cofactor">
    <cofactor evidence="1">
        <name>pyridoxal 5'-phosphate</name>
        <dbReference type="ChEBI" id="CHEBI:597326"/>
    </cofactor>
</comment>
<dbReference type="GO" id="GO:0005777">
    <property type="term" value="C:peroxisome"/>
    <property type="evidence" value="ECO:0007669"/>
    <property type="project" value="TreeGrafter"/>
</dbReference>
<dbReference type="InterPro" id="IPR015424">
    <property type="entry name" value="PyrdxlP-dep_Trfase"/>
</dbReference>
<reference evidence="15" key="1">
    <citation type="submission" date="2020-05" db="EMBL/GenBank/DDBJ databases">
        <authorList>
            <person name="Chiriac C."/>
            <person name="Salcher M."/>
            <person name="Ghai R."/>
            <person name="Kavagutti S V."/>
        </authorList>
    </citation>
    <scope>NUCLEOTIDE SEQUENCE</scope>
</reference>
<dbReference type="AlphaFoldDB" id="A0A6J7JQN3"/>
<keyword evidence="11" id="KW-0718">Serine biosynthesis</keyword>
<comment type="pathway">
    <text evidence="2">Amino-acid biosynthesis; L-serine biosynthesis; L-serine from 3-phospho-D-glycerate: step 2/3.</text>
</comment>
<evidence type="ECO:0000256" key="3">
    <source>
        <dbReference type="ARBA" id="ARBA00006904"/>
    </source>
</evidence>